<dbReference type="Gene3D" id="1.20.1740.10">
    <property type="entry name" value="Amino acid/polyamine transporter I"/>
    <property type="match status" value="1"/>
</dbReference>
<evidence type="ECO:0000256" key="3">
    <source>
        <dbReference type="ARBA" id="ARBA00022448"/>
    </source>
</evidence>
<dbReference type="InterPro" id="IPR050598">
    <property type="entry name" value="AminoAcid_Transporter"/>
</dbReference>
<keyword evidence="5 8" id="KW-0812">Transmembrane</keyword>
<accession>A0A482X8N3</accession>
<evidence type="ECO:0000256" key="8">
    <source>
        <dbReference type="SAM" id="Phobius"/>
    </source>
</evidence>
<feature type="transmembrane region" description="Helical" evidence="8">
    <location>
        <begin position="95"/>
        <end position="121"/>
    </location>
</feature>
<dbReference type="GO" id="GO:0015179">
    <property type="term" value="F:L-amino acid transmembrane transporter activity"/>
    <property type="evidence" value="ECO:0007669"/>
    <property type="project" value="TreeGrafter"/>
</dbReference>
<evidence type="ECO:0000256" key="4">
    <source>
        <dbReference type="ARBA" id="ARBA00022475"/>
    </source>
</evidence>
<dbReference type="OrthoDB" id="10062876at2759"/>
<proteinExistence type="inferred from homology"/>
<dbReference type="InParanoid" id="A0A482X8N3"/>
<protein>
    <recommendedName>
        <fullName evidence="11">Amino acid permease/ SLC12A domain-containing protein</fullName>
    </recommendedName>
</protein>
<dbReference type="STRING" id="195883.A0A482X8N3"/>
<dbReference type="PANTHER" id="PTHR11785">
    <property type="entry name" value="AMINO ACID TRANSPORTER"/>
    <property type="match status" value="1"/>
</dbReference>
<evidence type="ECO:0008006" key="11">
    <source>
        <dbReference type="Google" id="ProtNLM"/>
    </source>
</evidence>
<feature type="transmembrane region" description="Helical" evidence="8">
    <location>
        <begin position="391"/>
        <end position="413"/>
    </location>
</feature>
<organism evidence="9 10">
    <name type="scientific">Laodelphax striatellus</name>
    <name type="common">Small brown planthopper</name>
    <name type="synonym">Delphax striatella</name>
    <dbReference type="NCBI Taxonomy" id="195883"/>
    <lineage>
        <taxon>Eukaryota</taxon>
        <taxon>Metazoa</taxon>
        <taxon>Ecdysozoa</taxon>
        <taxon>Arthropoda</taxon>
        <taxon>Hexapoda</taxon>
        <taxon>Insecta</taxon>
        <taxon>Pterygota</taxon>
        <taxon>Neoptera</taxon>
        <taxon>Paraneoptera</taxon>
        <taxon>Hemiptera</taxon>
        <taxon>Auchenorrhyncha</taxon>
        <taxon>Fulgoroidea</taxon>
        <taxon>Delphacidae</taxon>
        <taxon>Criomorphinae</taxon>
        <taxon>Laodelphax</taxon>
    </lineage>
</organism>
<dbReference type="Pfam" id="PF13520">
    <property type="entry name" value="AA_permease_2"/>
    <property type="match status" value="1"/>
</dbReference>
<feature type="transmembrane region" description="Helical" evidence="8">
    <location>
        <begin position="333"/>
        <end position="351"/>
    </location>
</feature>
<keyword evidence="7 8" id="KW-0472">Membrane</keyword>
<keyword evidence="6 8" id="KW-1133">Transmembrane helix</keyword>
<dbReference type="AlphaFoldDB" id="A0A482X8N3"/>
<keyword evidence="3" id="KW-0813">Transport</keyword>
<sequence>MEEDSNRVTLRRKITLANGVALIVGSIVGSGIFVSPAGVFLYTRSVAASLIVWTLSGVFSAVGAVCFAELGTCIARSGGDYAYILEAFGDLPAFLYLWVVLLVIRPCTQAVVALTFAQYAAKPFFPSCQPPTVAVSLLAAGCLCFLTAVNCISVRWSMRVQNVFTWGKLIALVAIIVAGVYHMSTGGTSNFENAFEGNYDVGSMALAFYSGLFAFGGWNFLNFVTEELQDPYKNLPRAIWIAMPIVTLIYVLANLAYFAVVSAEEMLSSAAVAVTFGNKMFGRLSWTVPVFVALSTFGGVNGILFTSSRLFLTGAQQGHLPAVFSYIHVKRCTPIPSLVVTCLVSLAMVSNSNVFTLINYFSLVLWLSIGACIAALLWLRVSQPQLPRPIRVHTALPVAFLLCSLFLITVSAITEPLNAVIGLLVIVAGIPVYYVFVKSKNEGKARRKFNESMTVFIQKLFNVVSLDDDNHRDDYEDDDE</sequence>
<evidence type="ECO:0000256" key="1">
    <source>
        <dbReference type="ARBA" id="ARBA00004651"/>
    </source>
</evidence>
<comment type="subcellular location">
    <subcellularLocation>
        <location evidence="1">Cell membrane</location>
        <topology evidence="1">Multi-pass membrane protein</topology>
    </subcellularLocation>
</comment>
<feature type="transmembrane region" description="Helical" evidence="8">
    <location>
        <begin position="133"/>
        <end position="154"/>
    </location>
</feature>
<keyword evidence="4" id="KW-1003">Cell membrane</keyword>
<feature type="transmembrane region" description="Helical" evidence="8">
    <location>
        <begin position="204"/>
        <end position="225"/>
    </location>
</feature>
<feature type="transmembrane region" description="Helical" evidence="8">
    <location>
        <begin position="286"/>
        <end position="312"/>
    </location>
</feature>
<dbReference type="InterPro" id="IPR002293">
    <property type="entry name" value="AA/rel_permease1"/>
</dbReference>
<reference evidence="9 10" key="1">
    <citation type="journal article" date="2017" name="Gigascience">
        <title>Genome sequence of the small brown planthopper, Laodelphax striatellus.</title>
        <authorList>
            <person name="Zhu J."/>
            <person name="Jiang F."/>
            <person name="Wang X."/>
            <person name="Yang P."/>
            <person name="Bao Y."/>
            <person name="Zhao W."/>
            <person name="Wang W."/>
            <person name="Lu H."/>
            <person name="Wang Q."/>
            <person name="Cui N."/>
            <person name="Li J."/>
            <person name="Chen X."/>
            <person name="Luo L."/>
            <person name="Yu J."/>
            <person name="Kang L."/>
            <person name="Cui F."/>
        </authorList>
    </citation>
    <scope>NUCLEOTIDE SEQUENCE [LARGE SCALE GENOMIC DNA]</scope>
    <source>
        <strain evidence="9">Lst14</strain>
    </source>
</reference>
<dbReference type="FunFam" id="1.20.1740.10:FF:000003">
    <property type="entry name" value="Y+L amino acid transporter 1 isoform X1"/>
    <property type="match status" value="1"/>
</dbReference>
<dbReference type="Proteomes" id="UP000291343">
    <property type="component" value="Unassembled WGS sequence"/>
</dbReference>
<feature type="transmembrane region" description="Helical" evidence="8">
    <location>
        <begin position="237"/>
        <end position="260"/>
    </location>
</feature>
<dbReference type="PIRSF" id="PIRSF006060">
    <property type="entry name" value="AA_transporter"/>
    <property type="match status" value="1"/>
</dbReference>
<feature type="transmembrane region" description="Helical" evidence="8">
    <location>
        <begin position="48"/>
        <end position="74"/>
    </location>
</feature>
<comment type="caution">
    <text evidence="9">The sequence shown here is derived from an EMBL/GenBank/DDBJ whole genome shotgun (WGS) entry which is preliminary data.</text>
</comment>
<name>A0A482X8N3_LAOST</name>
<feature type="transmembrane region" description="Helical" evidence="8">
    <location>
        <begin position="357"/>
        <end position="379"/>
    </location>
</feature>
<evidence type="ECO:0000313" key="9">
    <source>
        <dbReference type="EMBL" id="RZF42022.1"/>
    </source>
</evidence>
<dbReference type="GO" id="GO:0005886">
    <property type="term" value="C:plasma membrane"/>
    <property type="evidence" value="ECO:0007669"/>
    <property type="project" value="UniProtKB-SubCell"/>
</dbReference>
<comment type="similarity">
    <text evidence="2">Belongs to the amino acid-polyamine-organocation (APC) superfamily. L-type amino acid transporter (LAT) (TC 2.A.3.8) family.</text>
</comment>
<keyword evidence="10" id="KW-1185">Reference proteome</keyword>
<evidence type="ECO:0000313" key="10">
    <source>
        <dbReference type="Proteomes" id="UP000291343"/>
    </source>
</evidence>
<feature type="transmembrane region" description="Helical" evidence="8">
    <location>
        <begin position="166"/>
        <end position="184"/>
    </location>
</feature>
<evidence type="ECO:0000256" key="5">
    <source>
        <dbReference type="ARBA" id="ARBA00022692"/>
    </source>
</evidence>
<feature type="transmembrane region" description="Helical" evidence="8">
    <location>
        <begin position="20"/>
        <end position="42"/>
    </location>
</feature>
<dbReference type="EMBL" id="QKKF02015643">
    <property type="protein sequence ID" value="RZF42022.1"/>
    <property type="molecule type" value="Genomic_DNA"/>
</dbReference>
<dbReference type="PANTHER" id="PTHR11785:SF528">
    <property type="entry name" value="AMINO ACID TRANSPORTER PROTEIN JHI-21"/>
    <property type="match status" value="1"/>
</dbReference>
<evidence type="ECO:0000256" key="6">
    <source>
        <dbReference type="ARBA" id="ARBA00022989"/>
    </source>
</evidence>
<dbReference type="SMR" id="A0A482X8N3"/>
<evidence type="ECO:0000256" key="7">
    <source>
        <dbReference type="ARBA" id="ARBA00023136"/>
    </source>
</evidence>
<gene>
    <name evidence="9" type="ORF">LSTR_LSTR003527</name>
</gene>
<feature type="transmembrane region" description="Helical" evidence="8">
    <location>
        <begin position="419"/>
        <end position="437"/>
    </location>
</feature>
<dbReference type="FunCoup" id="A0A482X8N3">
    <property type="interactions" value="134"/>
</dbReference>
<evidence type="ECO:0000256" key="2">
    <source>
        <dbReference type="ARBA" id="ARBA00007040"/>
    </source>
</evidence>